<reference evidence="4 5" key="1">
    <citation type="submission" date="2024-02" db="EMBL/GenBank/DDBJ databases">
        <title>Distribution and functional of Brevundimonas-related endobacteria within Verticillium dahliae.</title>
        <authorList>
            <person name="Zeng H."/>
        </authorList>
    </citation>
    <scope>NUCLEOTIDE SEQUENCE [LARGE SCALE GENOMIC DNA]</scope>
    <source>
        <strain evidence="4 5">TRM 44200</strain>
    </source>
</reference>
<evidence type="ECO:0000313" key="5">
    <source>
        <dbReference type="Proteomes" id="UP001363460"/>
    </source>
</evidence>
<feature type="domain" description="Zinc finger/thioredoxin putative" evidence="3">
    <location>
        <begin position="1"/>
        <end position="36"/>
    </location>
</feature>
<gene>
    <name evidence="4" type="ORF">V8J38_15650</name>
</gene>
<feature type="compositionally biased region" description="Basic and acidic residues" evidence="1">
    <location>
        <begin position="257"/>
        <end position="266"/>
    </location>
</feature>
<keyword evidence="2" id="KW-0472">Membrane</keyword>
<protein>
    <submittedName>
        <fullName evidence="4">MJ0042-type zinc finger domain-containing protein</fullName>
    </submittedName>
</protein>
<proteinExistence type="predicted"/>
<dbReference type="EMBL" id="CP146369">
    <property type="protein sequence ID" value="WWT54663.1"/>
    <property type="molecule type" value="Genomic_DNA"/>
</dbReference>
<feature type="compositionally biased region" description="Low complexity" evidence="1">
    <location>
        <begin position="234"/>
        <end position="256"/>
    </location>
</feature>
<feature type="region of interest" description="Disordered" evidence="1">
    <location>
        <begin position="234"/>
        <end position="266"/>
    </location>
</feature>
<dbReference type="InterPro" id="IPR011723">
    <property type="entry name" value="Znf/thioredoxin_put"/>
</dbReference>
<keyword evidence="5" id="KW-1185">Reference proteome</keyword>
<dbReference type="RefSeq" id="WP_291782894.1">
    <property type="nucleotide sequence ID" value="NZ_CP146369.1"/>
</dbReference>
<keyword evidence="2" id="KW-1133">Transmembrane helix</keyword>
<evidence type="ECO:0000256" key="1">
    <source>
        <dbReference type="SAM" id="MobiDB-lite"/>
    </source>
</evidence>
<name>A0ABZ2ICF4_9CAUL</name>
<accession>A0ABZ2ICF4</accession>
<dbReference type="NCBIfam" id="TIGR02098">
    <property type="entry name" value="MJ0042_CXXC"/>
    <property type="match status" value="1"/>
</dbReference>
<dbReference type="Pfam" id="PF13717">
    <property type="entry name" value="Zn_ribbon_4"/>
    <property type="match status" value="1"/>
</dbReference>
<evidence type="ECO:0000256" key="2">
    <source>
        <dbReference type="SAM" id="Phobius"/>
    </source>
</evidence>
<keyword evidence="2" id="KW-0812">Transmembrane</keyword>
<feature type="transmembrane region" description="Helical" evidence="2">
    <location>
        <begin position="90"/>
        <end position="114"/>
    </location>
</feature>
<evidence type="ECO:0000259" key="3">
    <source>
        <dbReference type="Pfam" id="PF13717"/>
    </source>
</evidence>
<sequence>MILTCPACATSYFVPDEAIGPNGRRVRCKACGHDWRATLEDAPLELEPEAAPTEEVEAAPRYDTFAETPAPELPRAFRAKAERKRRVRQAAAAGAAWAAAAAVALGLLTGAVLFREEIARAFPSAAGVYRSLGLDVNTVGLEVEALRGRTTPHDPGRTLVSGALRNIRDIEIVPPPLVVVLKDAGGVEVTRRIVRLDGPPILPGKVQGFAVVIPDPQGRVAKLSVDYLLEQAPGPAAKAPSGSASATSRARTAADSAVREDGGLRR</sequence>
<organism evidence="4 5">
    <name type="scientific">Brevundimonas olei</name>
    <dbReference type="NCBI Taxonomy" id="657642"/>
    <lineage>
        <taxon>Bacteria</taxon>
        <taxon>Pseudomonadati</taxon>
        <taxon>Pseudomonadota</taxon>
        <taxon>Alphaproteobacteria</taxon>
        <taxon>Caulobacterales</taxon>
        <taxon>Caulobacteraceae</taxon>
        <taxon>Brevundimonas</taxon>
    </lineage>
</organism>
<dbReference type="Proteomes" id="UP001363460">
    <property type="component" value="Chromosome"/>
</dbReference>
<evidence type="ECO:0000313" key="4">
    <source>
        <dbReference type="EMBL" id="WWT54663.1"/>
    </source>
</evidence>